<name>A0A1M4XI95_9FIRM</name>
<keyword evidence="4" id="KW-1185">Reference proteome</keyword>
<sequence length="590" mass="66906">MKENTYCSDVLLNFMKRVSKKFDTIGEATNVFRKELPTVLKGTNIGRMILTVAMPSPGAFLVGKPQGGPPEGAPPQRLIPCQMMQRILQQPPTVERVVLYENDIGQVGSDCITSSLSSEVGVDMEVMVYADVDHTFTDTERSYAQFLMQMVFHVIGRMQIMGLLELTRVTDAITGIPNAVGLKSFIGRVVAMHEQDGYTSVFLNFKNFKYINQRVGMQNGNIILRYFSMAMQRMLERDEEIIARLGGDNFFLLARDEHIDDIEKRLNNFMLEFDDGGNTLSIRLEVRMGIYKIGANDQVIDIMDCANTAMVQSREPDKPLHVRFRPEMRKREVGRKELSVVFPGALKNEEFVVYYQPKVKLEDRSLCGAEALVRWQRNGIVVPPEQFVPVLERDGSIHTLDFYVFERICRDQADWRSRGLEPVKISANFSRQHLMDHDCASHILRIMEKYDIPAGLVEIELTEPSGMEDFSRMKDFVGELTKNGIAVSIDDFGTGYSSLNILKNLRVNGIKLDCSFVKTIEQPRPSDHIVLKNVISLINDLGMDVIAEGVETENQAEFLVANGCGMAQGHLFDKPLPHDLFEERLENRKE</sequence>
<reference evidence="3 4" key="1">
    <citation type="submission" date="2016-11" db="EMBL/GenBank/DDBJ databases">
        <authorList>
            <person name="Jaros S."/>
            <person name="Januszkiewicz K."/>
            <person name="Wedrychowicz H."/>
        </authorList>
    </citation>
    <scope>NUCLEOTIDE SEQUENCE [LARGE SCALE GENOMIC DNA]</scope>
    <source>
        <strain evidence="3 4">DSM 10502</strain>
    </source>
</reference>
<evidence type="ECO:0000259" key="1">
    <source>
        <dbReference type="PROSITE" id="PS50883"/>
    </source>
</evidence>
<dbReference type="OrthoDB" id="9759607at2"/>
<dbReference type="AlphaFoldDB" id="A0A1M4XI95"/>
<gene>
    <name evidence="3" type="ORF">SAMN02745190_01494</name>
</gene>
<evidence type="ECO:0000313" key="3">
    <source>
        <dbReference type="EMBL" id="SHE93120.1"/>
    </source>
</evidence>
<dbReference type="PANTHER" id="PTHR33121:SF70">
    <property type="entry name" value="SIGNALING PROTEIN YKOW"/>
    <property type="match status" value="1"/>
</dbReference>
<dbReference type="Gene3D" id="3.30.70.270">
    <property type="match status" value="1"/>
</dbReference>
<dbReference type="Pfam" id="PF00563">
    <property type="entry name" value="EAL"/>
    <property type="match status" value="1"/>
</dbReference>
<dbReference type="InterPro" id="IPR035919">
    <property type="entry name" value="EAL_sf"/>
</dbReference>
<accession>A0A1M4XI95</accession>
<dbReference type="RefSeq" id="WP_072935594.1">
    <property type="nucleotide sequence ID" value="NZ_FQUG01000005.1"/>
</dbReference>
<dbReference type="PROSITE" id="PS50883">
    <property type="entry name" value="EAL"/>
    <property type="match status" value="1"/>
</dbReference>
<dbReference type="NCBIfam" id="TIGR00254">
    <property type="entry name" value="GGDEF"/>
    <property type="match status" value="1"/>
</dbReference>
<dbReference type="Proteomes" id="UP000184404">
    <property type="component" value="Unassembled WGS sequence"/>
</dbReference>
<dbReference type="Pfam" id="PF00990">
    <property type="entry name" value="GGDEF"/>
    <property type="match status" value="1"/>
</dbReference>
<evidence type="ECO:0000259" key="2">
    <source>
        <dbReference type="PROSITE" id="PS50887"/>
    </source>
</evidence>
<evidence type="ECO:0000313" key="4">
    <source>
        <dbReference type="Proteomes" id="UP000184404"/>
    </source>
</evidence>
<dbReference type="SUPFAM" id="SSF55073">
    <property type="entry name" value="Nucleotide cyclase"/>
    <property type="match status" value="1"/>
</dbReference>
<dbReference type="InterPro" id="IPR050706">
    <property type="entry name" value="Cyclic-di-GMP_PDE-like"/>
</dbReference>
<dbReference type="InterPro" id="IPR000160">
    <property type="entry name" value="GGDEF_dom"/>
</dbReference>
<organism evidence="3 4">
    <name type="scientific">Schwartzia succinivorans DSM 10502</name>
    <dbReference type="NCBI Taxonomy" id="1123243"/>
    <lineage>
        <taxon>Bacteria</taxon>
        <taxon>Bacillati</taxon>
        <taxon>Bacillota</taxon>
        <taxon>Negativicutes</taxon>
        <taxon>Selenomonadales</taxon>
        <taxon>Selenomonadaceae</taxon>
        <taxon>Schwartzia</taxon>
    </lineage>
</organism>
<dbReference type="CDD" id="cd01948">
    <property type="entry name" value="EAL"/>
    <property type="match status" value="1"/>
</dbReference>
<dbReference type="SMART" id="SM00267">
    <property type="entry name" value="GGDEF"/>
    <property type="match status" value="1"/>
</dbReference>
<dbReference type="InterPro" id="IPR043128">
    <property type="entry name" value="Rev_trsase/Diguanyl_cyclase"/>
</dbReference>
<dbReference type="PANTHER" id="PTHR33121">
    <property type="entry name" value="CYCLIC DI-GMP PHOSPHODIESTERASE PDEF"/>
    <property type="match status" value="1"/>
</dbReference>
<dbReference type="SUPFAM" id="SSF141868">
    <property type="entry name" value="EAL domain-like"/>
    <property type="match status" value="1"/>
</dbReference>
<protein>
    <submittedName>
        <fullName evidence="3">Diguanylate cyclase (GGDEF) domain-containing protein</fullName>
    </submittedName>
</protein>
<feature type="domain" description="GGDEF" evidence="2">
    <location>
        <begin position="196"/>
        <end position="326"/>
    </location>
</feature>
<proteinExistence type="predicted"/>
<dbReference type="InterPro" id="IPR029787">
    <property type="entry name" value="Nucleotide_cyclase"/>
</dbReference>
<dbReference type="InterPro" id="IPR001633">
    <property type="entry name" value="EAL_dom"/>
</dbReference>
<feature type="domain" description="EAL" evidence="1">
    <location>
        <begin position="335"/>
        <end position="589"/>
    </location>
</feature>
<dbReference type="GO" id="GO:0071111">
    <property type="term" value="F:cyclic-guanylate-specific phosphodiesterase activity"/>
    <property type="evidence" value="ECO:0007669"/>
    <property type="project" value="InterPro"/>
</dbReference>
<dbReference type="EMBL" id="FQUG01000005">
    <property type="protein sequence ID" value="SHE93120.1"/>
    <property type="molecule type" value="Genomic_DNA"/>
</dbReference>
<dbReference type="SMART" id="SM00052">
    <property type="entry name" value="EAL"/>
    <property type="match status" value="1"/>
</dbReference>
<dbReference type="Gene3D" id="3.20.20.450">
    <property type="entry name" value="EAL domain"/>
    <property type="match status" value="1"/>
</dbReference>
<dbReference type="PROSITE" id="PS50887">
    <property type="entry name" value="GGDEF"/>
    <property type="match status" value="1"/>
</dbReference>
<dbReference type="STRING" id="1123243.SAMN02745190_01494"/>